<dbReference type="Gene3D" id="4.10.410.10">
    <property type="entry name" value="Pancreatic trypsin inhibitor Kunitz domain"/>
    <property type="match status" value="2"/>
</dbReference>
<evidence type="ECO:0000256" key="1">
    <source>
        <dbReference type="SAM" id="MobiDB-lite"/>
    </source>
</evidence>
<feature type="domain" description="BPTI/Kunitz inhibitor" evidence="3">
    <location>
        <begin position="172"/>
        <end position="225"/>
    </location>
</feature>
<dbReference type="InterPro" id="IPR053014">
    <property type="entry name" value="Cuticle_assoc_divergent"/>
</dbReference>
<evidence type="ECO:0000256" key="2">
    <source>
        <dbReference type="SAM" id="SignalP"/>
    </source>
</evidence>
<feature type="domain" description="BPTI/Kunitz inhibitor" evidence="3">
    <location>
        <begin position="23"/>
        <end position="83"/>
    </location>
</feature>
<comment type="caution">
    <text evidence="4">The sequence shown here is derived from an EMBL/GenBank/DDBJ whole genome shotgun (WGS) entry which is preliminary data.</text>
</comment>
<dbReference type="GO" id="GO:0004867">
    <property type="term" value="F:serine-type endopeptidase inhibitor activity"/>
    <property type="evidence" value="ECO:0007669"/>
    <property type="project" value="InterPro"/>
</dbReference>
<proteinExistence type="predicted"/>
<keyword evidence="2" id="KW-0732">Signal</keyword>
<dbReference type="SUPFAM" id="SSF57362">
    <property type="entry name" value="BPTI-like"/>
    <property type="match status" value="2"/>
</dbReference>
<name>A0A2G5TG23_9PELO</name>
<accession>A0A2G5TG23</accession>
<dbReference type="EMBL" id="PDUG01000005">
    <property type="protein sequence ID" value="PIC26210.1"/>
    <property type="molecule type" value="Genomic_DNA"/>
</dbReference>
<feature type="signal peptide" evidence="2">
    <location>
        <begin position="1"/>
        <end position="20"/>
    </location>
</feature>
<sequence>MVSTSIQLLLLFSSISAVWSVNCRQEKDTGVNCDNNPITIKFYFDMRTRNESKNSDVCQPLFYRGCAGNDNRFDSRDECTAACVPGKQKKIKLEKKEKENEADPEEVDDKEEEEEEEEEEQLNKDMSLEVNVCKLPTDAKIDTKAQKCDNGCPTGYKCTKKNFCCPYKDHVCALPASSGTERLAFKHYGRYAYQPGLKNCIRFSYFGQGGNYNNFLTYNDCKKYCMEGKQ</sequence>
<dbReference type="AlphaFoldDB" id="A0A2G5TG23"/>
<evidence type="ECO:0000313" key="4">
    <source>
        <dbReference type="EMBL" id="PIC26210.1"/>
    </source>
</evidence>
<dbReference type="InterPro" id="IPR036880">
    <property type="entry name" value="Kunitz_BPTI_sf"/>
</dbReference>
<protein>
    <recommendedName>
        <fullName evidence="3">BPTI/Kunitz inhibitor domain-containing protein</fullName>
    </recommendedName>
</protein>
<dbReference type="PANTHER" id="PTHR46339:SF2">
    <property type="entry name" value="BPTI_KUNITZ INHIBITOR DOMAIN-CONTAINING PROTEIN"/>
    <property type="match status" value="1"/>
</dbReference>
<dbReference type="Proteomes" id="UP000230233">
    <property type="component" value="Chromosome V"/>
</dbReference>
<feature type="chain" id="PRO_5013559383" description="BPTI/Kunitz inhibitor domain-containing protein" evidence="2">
    <location>
        <begin position="21"/>
        <end position="230"/>
    </location>
</feature>
<evidence type="ECO:0000313" key="5">
    <source>
        <dbReference type="Proteomes" id="UP000230233"/>
    </source>
</evidence>
<dbReference type="PANTHER" id="PTHR46339">
    <property type="entry name" value="PROTEIN CBG15282-RELATED"/>
    <property type="match status" value="1"/>
</dbReference>
<keyword evidence="5" id="KW-1185">Reference proteome</keyword>
<feature type="region of interest" description="Disordered" evidence="1">
    <location>
        <begin position="94"/>
        <end position="124"/>
    </location>
</feature>
<gene>
    <name evidence="4" type="primary">Cni-C54D10.10</name>
    <name evidence="4" type="synonym">Cnig_chr_V.g18853</name>
    <name evidence="4" type="ORF">B9Z55_018853</name>
</gene>
<dbReference type="STRING" id="1611254.A0A2G5TG23"/>
<organism evidence="4 5">
    <name type="scientific">Caenorhabditis nigoni</name>
    <dbReference type="NCBI Taxonomy" id="1611254"/>
    <lineage>
        <taxon>Eukaryota</taxon>
        <taxon>Metazoa</taxon>
        <taxon>Ecdysozoa</taxon>
        <taxon>Nematoda</taxon>
        <taxon>Chromadorea</taxon>
        <taxon>Rhabditida</taxon>
        <taxon>Rhabditina</taxon>
        <taxon>Rhabditomorpha</taxon>
        <taxon>Rhabditoidea</taxon>
        <taxon>Rhabditidae</taxon>
        <taxon>Peloderinae</taxon>
        <taxon>Caenorhabditis</taxon>
    </lineage>
</organism>
<feature type="compositionally biased region" description="Acidic residues" evidence="1">
    <location>
        <begin position="102"/>
        <end position="120"/>
    </location>
</feature>
<dbReference type="Pfam" id="PF00014">
    <property type="entry name" value="Kunitz_BPTI"/>
    <property type="match status" value="2"/>
</dbReference>
<dbReference type="OrthoDB" id="4473401at2759"/>
<dbReference type="InterPro" id="IPR002223">
    <property type="entry name" value="Kunitz_BPTI"/>
</dbReference>
<dbReference type="SMART" id="SM00131">
    <property type="entry name" value="KU"/>
    <property type="match status" value="2"/>
</dbReference>
<dbReference type="PROSITE" id="PS50279">
    <property type="entry name" value="BPTI_KUNITZ_2"/>
    <property type="match status" value="2"/>
</dbReference>
<evidence type="ECO:0000259" key="3">
    <source>
        <dbReference type="PROSITE" id="PS50279"/>
    </source>
</evidence>
<reference evidence="5" key="1">
    <citation type="submission" date="2017-10" db="EMBL/GenBank/DDBJ databases">
        <title>Rapid genome shrinkage in a self-fertile nematode reveals novel sperm competition proteins.</title>
        <authorList>
            <person name="Yin D."/>
            <person name="Schwarz E.M."/>
            <person name="Thomas C.G."/>
            <person name="Felde R.L."/>
            <person name="Korf I.F."/>
            <person name="Cutter A.D."/>
            <person name="Schartner C.M."/>
            <person name="Ralston E.J."/>
            <person name="Meyer B.J."/>
            <person name="Haag E.S."/>
        </authorList>
    </citation>
    <scope>NUCLEOTIDE SEQUENCE [LARGE SCALE GENOMIC DNA]</scope>
    <source>
        <strain evidence="5">JU1422</strain>
    </source>
</reference>